<evidence type="ECO:0000259" key="2">
    <source>
        <dbReference type="Pfam" id="PF01910"/>
    </source>
</evidence>
<reference evidence="3" key="1">
    <citation type="submission" date="2021-04" db="EMBL/GenBank/DDBJ databases">
        <title>Draft genome sequence of Xylanibacillus composti strain K13.</title>
        <authorList>
            <person name="Uke A."/>
            <person name="Chhe C."/>
            <person name="Baramee S."/>
            <person name="Kosugi A."/>
        </authorList>
    </citation>
    <scope>NUCLEOTIDE SEQUENCE</scope>
    <source>
        <strain evidence="3">K13</strain>
    </source>
</reference>
<dbReference type="EMBL" id="BOVK01000006">
    <property type="protein sequence ID" value="GIQ67756.1"/>
    <property type="molecule type" value="Genomic_DNA"/>
</dbReference>
<keyword evidence="4" id="KW-1185">Reference proteome</keyword>
<dbReference type="PANTHER" id="PTHR33777">
    <property type="entry name" value="UPF0045 PROTEIN ECM15"/>
    <property type="match status" value="1"/>
</dbReference>
<evidence type="ECO:0000256" key="1">
    <source>
        <dbReference type="ARBA" id="ARBA00010272"/>
    </source>
</evidence>
<evidence type="ECO:0000313" key="3">
    <source>
        <dbReference type="EMBL" id="GIQ67756.1"/>
    </source>
</evidence>
<evidence type="ECO:0000313" key="4">
    <source>
        <dbReference type="Proteomes" id="UP000677918"/>
    </source>
</evidence>
<proteinExistence type="inferred from homology"/>
<feature type="domain" description="Thiamine-binding protein" evidence="2">
    <location>
        <begin position="4"/>
        <end position="99"/>
    </location>
</feature>
<accession>A0A8J4H1A4</accession>
<dbReference type="InterPro" id="IPR029756">
    <property type="entry name" value="MTH1187/YkoF-like"/>
</dbReference>
<comment type="caution">
    <text evidence="3">The sequence shown here is derived from an EMBL/GenBank/DDBJ whole genome shotgun (WGS) entry which is preliminary data.</text>
</comment>
<dbReference type="InterPro" id="IPR002767">
    <property type="entry name" value="Thiamine_BP"/>
</dbReference>
<sequence length="105" mass="11881">MAIADITIIPVGTGSPSVSEYVADIHKLLEEKKLERSIKVLLTPMSTLLEGELSDLLAVIHEIHELPFQKGASRVCTNIRIDDRRDKPLHMEDKVRKVEERLRPS</sequence>
<gene>
    <name evidence="3" type="primary">yqgV</name>
    <name evidence="3" type="ORF">XYCOK13_05800</name>
</gene>
<organism evidence="3 4">
    <name type="scientific">Xylanibacillus composti</name>
    <dbReference type="NCBI Taxonomy" id="1572762"/>
    <lineage>
        <taxon>Bacteria</taxon>
        <taxon>Bacillati</taxon>
        <taxon>Bacillota</taxon>
        <taxon>Bacilli</taxon>
        <taxon>Bacillales</taxon>
        <taxon>Paenibacillaceae</taxon>
        <taxon>Xylanibacillus</taxon>
    </lineage>
</organism>
<dbReference type="Proteomes" id="UP000677918">
    <property type="component" value="Unassembled WGS sequence"/>
</dbReference>
<dbReference type="SUPFAM" id="SSF89957">
    <property type="entry name" value="MTH1187/YkoF-like"/>
    <property type="match status" value="1"/>
</dbReference>
<name>A0A8J4H1A4_9BACL</name>
<dbReference type="InterPro" id="IPR051614">
    <property type="entry name" value="UPF0045_domain"/>
</dbReference>
<dbReference type="Pfam" id="PF01910">
    <property type="entry name" value="Thiamine_BP"/>
    <property type="match status" value="1"/>
</dbReference>
<dbReference type="Gene3D" id="3.30.70.930">
    <property type="match status" value="1"/>
</dbReference>
<dbReference type="NCBIfam" id="TIGR00106">
    <property type="entry name" value="MTH1187 family thiamine-binding protein"/>
    <property type="match status" value="1"/>
</dbReference>
<dbReference type="AlphaFoldDB" id="A0A8J4H1A4"/>
<dbReference type="RefSeq" id="WP_213410385.1">
    <property type="nucleotide sequence ID" value="NZ_BOVK01000006.1"/>
</dbReference>
<comment type="similarity">
    <text evidence="1">Belongs to the UPF0045 family.</text>
</comment>
<dbReference type="GO" id="GO:0005829">
    <property type="term" value="C:cytosol"/>
    <property type="evidence" value="ECO:0007669"/>
    <property type="project" value="TreeGrafter"/>
</dbReference>
<protein>
    <submittedName>
        <fullName evidence="3">UPF0045 protein YqgV</fullName>
    </submittedName>
</protein>
<dbReference type="PANTHER" id="PTHR33777:SF1">
    <property type="entry name" value="UPF0045 PROTEIN ECM15"/>
    <property type="match status" value="1"/>
</dbReference>